<proteinExistence type="predicted"/>
<gene>
    <name evidence="1" type="ORF">DSA09_18180</name>
</gene>
<name>A0A5T8BE11_SALER</name>
<protein>
    <submittedName>
        <fullName evidence="1">DUF2158 domain-containing protein</fullName>
    </submittedName>
</protein>
<dbReference type="EMBL" id="AAGFSO010000013">
    <property type="protein sequence ID" value="EBN4401988.1"/>
    <property type="molecule type" value="Genomic_DNA"/>
</dbReference>
<reference evidence="1" key="1">
    <citation type="submission" date="2018-07" db="EMBL/GenBank/DDBJ databases">
        <authorList>
            <consortium name="PulseNet: The National Subtyping Network for Foodborne Disease Surveillance"/>
            <person name="Tarr C.L."/>
            <person name="Trees E."/>
            <person name="Katz L.S."/>
            <person name="Carleton-Romer H.A."/>
            <person name="Stroika S."/>
            <person name="Kucerova Z."/>
            <person name="Roache K.F."/>
            <person name="Sabol A.L."/>
            <person name="Besser J."/>
            <person name="Gerner-Smidt P."/>
        </authorList>
    </citation>
    <scope>NUCLEOTIDE SEQUENCE</scope>
    <source>
        <strain evidence="1">PNUSAS044948</strain>
    </source>
</reference>
<comment type="caution">
    <text evidence="1">The sequence shown here is derived from an EMBL/GenBank/DDBJ whole genome shotgun (WGS) entry which is preliminary data.</text>
</comment>
<dbReference type="AlphaFoldDB" id="A0A5T8BE11"/>
<sequence length="86" mass="9297">MPEDGENQPKFNAGVLVMTFKSGDVVTLKSGGEVMTVIRTAGEVDEFGLELCAGCVETRWMRNGQPGRGVFEVVALEYAEAQEGKQ</sequence>
<dbReference type="InterPro" id="IPR019226">
    <property type="entry name" value="DUF2158"/>
</dbReference>
<organism evidence="1">
    <name type="scientific">Salmonella enterica</name>
    <name type="common">Salmonella choleraesuis</name>
    <dbReference type="NCBI Taxonomy" id="28901"/>
    <lineage>
        <taxon>Bacteria</taxon>
        <taxon>Pseudomonadati</taxon>
        <taxon>Pseudomonadota</taxon>
        <taxon>Gammaproteobacteria</taxon>
        <taxon>Enterobacterales</taxon>
        <taxon>Enterobacteriaceae</taxon>
        <taxon>Salmonella</taxon>
    </lineage>
</organism>
<dbReference type="Pfam" id="PF09926">
    <property type="entry name" value="DUF2158"/>
    <property type="match status" value="1"/>
</dbReference>
<accession>A0A5T8BE11</accession>
<evidence type="ECO:0000313" key="1">
    <source>
        <dbReference type="EMBL" id="EBN4401988.1"/>
    </source>
</evidence>